<dbReference type="RefSeq" id="WP_121377391.1">
    <property type="nucleotide sequence ID" value="NZ_RBLC01000005.1"/>
</dbReference>
<protein>
    <submittedName>
        <fullName evidence="4">Putative repeat protein (TIGR01451 family)/gliding motility-associated-like protein</fullName>
    </submittedName>
</protein>
<keyword evidence="5" id="KW-1185">Reference proteome</keyword>
<gene>
    <name evidence="4" type="ORF">CLV94_3111</name>
</gene>
<proteinExistence type="predicted"/>
<dbReference type="Proteomes" id="UP000277579">
    <property type="component" value="Unassembled WGS sequence"/>
</dbReference>
<evidence type="ECO:0000259" key="3">
    <source>
        <dbReference type="Pfam" id="PF24346"/>
    </source>
</evidence>
<dbReference type="Pfam" id="PF01345">
    <property type="entry name" value="DUF11"/>
    <property type="match status" value="3"/>
</dbReference>
<feature type="region of interest" description="Disordered" evidence="1">
    <location>
        <begin position="2679"/>
        <end position="2702"/>
    </location>
</feature>
<feature type="region of interest" description="Disordered" evidence="1">
    <location>
        <begin position="488"/>
        <end position="530"/>
    </location>
</feature>
<dbReference type="PANTHER" id="PTHR34819">
    <property type="entry name" value="LARGE CYSTEINE-RICH PERIPLASMIC PROTEIN OMCB"/>
    <property type="match status" value="1"/>
</dbReference>
<dbReference type="Pfam" id="PF13585">
    <property type="entry name" value="CHU_C"/>
    <property type="match status" value="1"/>
</dbReference>
<feature type="domain" description="DUF11" evidence="2">
    <location>
        <begin position="719"/>
        <end position="832"/>
    </location>
</feature>
<dbReference type="InterPro" id="IPR051172">
    <property type="entry name" value="Chlamydia_OmcB"/>
</dbReference>
<dbReference type="Pfam" id="PF24346">
    <property type="entry name" value="DUF7507"/>
    <property type="match status" value="3"/>
</dbReference>
<evidence type="ECO:0000313" key="5">
    <source>
        <dbReference type="Proteomes" id="UP000277579"/>
    </source>
</evidence>
<organism evidence="4 5">
    <name type="scientific">Flavobacterium endophyticum</name>
    <dbReference type="NCBI Taxonomy" id="1540163"/>
    <lineage>
        <taxon>Bacteria</taxon>
        <taxon>Pseudomonadati</taxon>
        <taxon>Bacteroidota</taxon>
        <taxon>Flavobacteriia</taxon>
        <taxon>Flavobacteriales</taxon>
        <taxon>Flavobacteriaceae</taxon>
        <taxon>Flavobacterium</taxon>
    </lineage>
</organism>
<feature type="domain" description="DUF7507" evidence="3">
    <location>
        <begin position="2461"/>
        <end position="2564"/>
    </location>
</feature>
<reference evidence="4 5" key="1">
    <citation type="submission" date="2018-10" db="EMBL/GenBank/DDBJ databases">
        <title>Genomic Encyclopedia of Archaeal and Bacterial Type Strains, Phase II (KMG-II): from individual species to whole genera.</title>
        <authorList>
            <person name="Goeker M."/>
        </authorList>
    </citation>
    <scope>NUCLEOTIDE SEQUENCE [LARGE SCALE GENOMIC DNA]</scope>
    <source>
        <strain evidence="4 5">DSM 29537</strain>
    </source>
</reference>
<name>A0A495M212_9FLAO</name>
<dbReference type="PANTHER" id="PTHR34819:SF3">
    <property type="entry name" value="CELL SURFACE PROTEIN"/>
    <property type="match status" value="1"/>
</dbReference>
<dbReference type="InterPro" id="IPR013783">
    <property type="entry name" value="Ig-like_fold"/>
</dbReference>
<dbReference type="InterPro" id="IPR047589">
    <property type="entry name" value="DUF11_rpt"/>
</dbReference>
<dbReference type="OrthoDB" id="9805017at2"/>
<feature type="domain" description="DUF7507" evidence="3">
    <location>
        <begin position="2587"/>
        <end position="2691"/>
    </location>
</feature>
<evidence type="ECO:0000256" key="1">
    <source>
        <dbReference type="SAM" id="MobiDB-lite"/>
    </source>
</evidence>
<feature type="region of interest" description="Disordered" evidence="1">
    <location>
        <begin position="930"/>
        <end position="953"/>
    </location>
</feature>
<evidence type="ECO:0000313" key="4">
    <source>
        <dbReference type="EMBL" id="RKS19160.1"/>
    </source>
</evidence>
<dbReference type="EMBL" id="RBLC01000005">
    <property type="protein sequence ID" value="RKS19160.1"/>
    <property type="molecule type" value="Genomic_DNA"/>
</dbReference>
<evidence type="ECO:0000259" key="2">
    <source>
        <dbReference type="Pfam" id="PF01345"/>
    </source>
</evidence>
<feature type="domain" description="DUF11" evidence="2">
    <location>
        <begin position="840"/>
        <end position="950"/>
    </location>
</feature>
<sequence>MNKNYSCQGRFLPYRQVSVMFRDTAVRIKKVFLLSFLLTIAGFSSLYADGSKDLYPSGVTGNRAFLYSNSYTAGGTTINSWPFKTLGTHYVYANVGETIAAASSAQNIGNGRIRLIAPNGSEYLTTATATGQIPNRNGELAGPQYPGQGAGGNRYLPYTVTVGAGQAGIWKVEFLPSGSETSSSTPGVTDTAADAAWTQGNNTELIAAWDVSVRNAANSAWISGRVYSNVFNLHIQGTVFSSAKAFYGKFVVLTRDGVAYRVTNNGSNGVGFTFFVNNKGFLDTTGGPSYKSLNISSPSSADFRVHDPRSQDDANNVTHKIFYTDPAADLPANAIQAVSTSSSTTTWLKNAVITPTATNLTYTGVEGTPNLSGNKGAYIGFDSNLAGTFRIEIIGDFPTRTITGNCSPGTNTILWDGRDGAGNVLAPNTNIGEIRVQLFGAEVHFPFIDMEINPGGIIIEQLNESYALFTPNRDLVYWDDSNVTGGNVNTVSNPTASGNAGISSNSNGHRWGRNSSGSSGSGNTGDGGSSFGNEKSLDTWSFVPGEVIIKTLDIIVASADLEVESITPSTTTISIGQTMNYQVVVKNNGPSDVTGAGFAFIVPAGFTITGVTYVNSQGTVVVVTGTVDPVTGNYIADLNMTNGSEIVFTITGTVGSSLAGLPLNVEASIIRPADVTDIDATNPGTTPPTDPHLECLNGTAVENCNNIAYNNLNVAAIADLRVVKTANATVPTVGQQVTFTIAVTNNGPNAATGVTVADLMPTGFAFVSATVTAGAYNSGTGIWNVGTIANGTTQTMTVTATVNATGNYTNVATATGTETDPVPGDNTDEITVAPDPDANLQISKTVNDTTPSVGDQVEFTLLVTNNGTANATNVIVTDQLPTGYTYVSHTAGANYVPATGIWTIGSLANGANQTLVITATVNATGNYTNTASVDGDENDPDTTDNTDSVTTTPNNVIVADNDTTVTPVNGLAGGTAIANVLGNDTLNGAAIAAGAVNISVLPGAVPAGLAFNTATGAVTVNAGTPAGTYTFDYTICETTNPTNCDTATVTVNVAAAPIVANNDTTVTPVNGLAGGTAIANVLGNDTLNGAAIAAGAVNISVLPGAVPAGLAFNTATGAVTVNAGTPSGTYTFDYTICETINPTNCDTATVTVNVAAAPIVANNDTTATPVNGLAGGTAIPNVLTNDTLNGVAVVPGAVNISVLPGAVPAGLAFNTATGAVTVNGGTPAGTYTFDYTICEVINPTNCDTATVTVNVAAAPIVANNDTTATPVNGLAGGTAIPNVLTNDTLNGVAVVPSAVNISVLPGAVPAGLAFNTATGAVTVNAGTPAGTYTFDYTICEVLNPTNCDTATVTVNVAAAPIVANNDTTATPVNGYAGGTAIPNVLTNDTLNGVAVVPSAVTISVLPGAVPAGLAFNTATGAVTVDAETPAGTYTFDYTICEILNPTNCDTATVTVNVAAAPINAVNDNPTPVNGYTGDTDVVNVLTNDTLNGVPVIPSEVVVTVTTPASNPGVELDPATGTVSVDPQTPAGTYTIIYQLCEVLNPTNCDTATVTVVVEGAPINAVNDTPAPVNGYTGDTDVVNVLTNDTLNGVPVIPSEVVVTVTTPASNPGVELDPATGTVSVDPQTPAGNYTIIYQLCEVLNPTNCDSATVTVVVEAAEIEAFNDTNATPVNGYAGGNAIPNVLTNDLLNGVVVLPSQVTISVVPGSVPAGITFNTTTGAVDVLAGTAAGSYTFDYTICEILNPTNCDTATITVVVGAAPIDAVNDTPATPVNGYAGDTDVVNVLDNDTLNGVPVIPSEVAVTVTTPASNPGVELDPATGTVSVDPQTPAGTYTIVYQLCEILNPTNCDSATVTVVVGAAPIDAVNDTPAPVNGYTGDTDVVNVLDNDTLNGVPVIPSEVAVTVTTPASNPGVELDPATGTVSVDPQTPAGTYTIVYQLCEILNPTNCDSATVTVVVGAAPIDAVNDTPAPVNGYTGDTDVVNVLDNDTLNGVPVIPSEVVVTVTTPASNPGVELDPATGTVSVDPQTPAGTYTIVYQLCEILNPTNCDSATVTVVVEAAPIDAVNDNPAPVNGYTGNPDVVNVLDNDTLNGVPVIPSEVVITVTTPSSNPGVELDPATGTVSVDPQTPAGTYTIVYQLCEILNPTNCETATVTIVVNPAPIDAVNDNPTPVNGYTGDPDVVNVLDNDTLNGVPVIPSEVVITVTTPSSNPGVELDPVTGTVSVDPQTPAGTYTIVYQLCEILNPTNCETATVTIVVEEAPIDAVNDTPDPVNGYTGDPDVVNVLDNDTLNGVPVIPSEVVVTVTTPSSNPGVELDPATGTVSVDPQTPAGTYTIIYQLCEILNPTNCETATVTIVVNPAPIDAVNDDLSAAVVNGNEGQVNAGNVFSNDTLNGVAVIPSEVTLTTITADAPLTLNADGTISVAAGTPAGTYTLQYSICEVLNPTNCDTATVTIVVQVPSIEITKTGTFNDANGDGFAQVGETITYNFSVVNTGSMQLTNITVTDPLVAVTGGPLAVLNAGATDNTTFTAVYTFTQADVDAGFVNNQALVSATPIVGQPITDLSDSNDPTLPGNDDPTVTTLPQNPSFQLWKEGTYQDANNDGIVNAGDVIEYDFTVTNTGNVTITNIMVTDPIVTVSGGPLASLAPQASDSTTFTATYTITQADIELGAVYNLALAEGTDPNGNPIDDESQDPSPVGTDDPLYEPTCPDCTVTILEQNPGIALIKTAIFNDENNNGIAEAGETITYNFTVTNTGNVSLSDVTINDPLPGVVVSGGPITLAVGQSDSTTFTATYAITQADINAGSVSNQAIATGRSPLGEEATDASDNTDNTGNNPTVIEIDGCTINVFNAVSPNNDGDNEILYIGGLECYPDNKVEIFNRWGVLVYEANGYNNNDKAFRGYSEGRVTVNKSEGLPDGTYFYFLKYKKPDGSVSEKSGYLYLSR</sequence>
<feature type="compositionally biased region" description="Gly residues" evidence="1">
    <location>
        <begin position="519"/>
        <end position="530"/>
    </location>
</feature>
<comment type="caution">
    <text evidence="4">The sequence shown here is derived from an EMBL/GenBank/DDBJ whole genome shotgun (WGS) entry which is preliminary data.</text>
</comment>
<feature type="domain" description="DUF7507" evidence="3">
    <location>
        <begin position="2721"/>
        <end position="2826"/>
    </location>
</feature>
<accession>A0A495M212</accession>
<dbReference type="Gene3D" id="2.60.40.10">
    <property type="entry name" value="Immunoglobulins"/>
    <property type="match status" value="2"/>
</dbReference>
<feature type="compositionally biased region" description="Acidic residues" evidence="1">
    <location>
        <begin position="934"/>
        <end position="944"/>
    </location>
</feature>
<dbReference type="InterPro" id="IPR001434">
    <property type="entry name" value="OmcB-like_DUF11"/>
</dbReference>
<feature type="compositionally biased region" description="Low complexity" evidence="1">
    <location>
        <begin position="488"/>
        <end position="518"/>
    </location>
</feature>
<dbReference type="NCBIfam" id="TIGR01451">
    <property type="entry name" value="B_ant_repeat"/>
    <property type="match status" value="5"/>
</dbReference>
<dbReference type="Gene3D" id="2.60.40.1170">
    <property type="entry name" value="Mu homology domain, subdomain B"/>
    <property type="match status" value="1"/>
</dbReference>
<feature type="domain" description="DUF11" evidence="2">
    <location>
        <begin position="560"/>
        <end position="682"/>
    </location>
</feature>
<dbReference type="InterPro" id="IPR055354">
    <property type="entry name" value="DUF7507"/>
</dbReference>